<sequence>MRLVDESGLDAYDAGVPAGSWRRQPMTPAYCTELTWKDLAPTLAAPDGTRPRATATGR</sequence>
<accession>A0ABV3E5H1</accession>
<evidence type="ECO:0000313" key="1">
    <source>
        <dbReference type="EMBL" id="MEU9352398.1"/>
    </source>
</evidence>
<proteinExistence type="predicted"/>
<protein>
    <submittedName>
        <fullName evidence="1">Uncharacterized protein</fullName>
    </submittedName>
</protein>
<dbReference type="Proteomes" id="UP001551582">
    <property type="component" value="Unassembled WGS sequence"/>
</dbReference>
<evidence type="ECO:0000313" key="2">
    <source>
        <dbReference type="Proteomes" id="UP001551582"/>
    </source>
</evidence>
<gene>
    <name evidence="1" type="ORF">AB0D65_15590</name>
</gene>
<organism evidence="1 2">
    <name type="scientific">Streptomyces griseoloalbus</name>
    <dbReference type="NCBI Taxonomy" id="67303"/>
    <lineage>
        <taxon>Bacteria</taxon>
        <taxon>Bacillati</taxon>
        <taxon>Actinomycetota</taxon>
        <taxon>Actinomycetes</taxon>
        <taxon>Kitasatosporales</taxon>
        <taxon>Streptomycetaceae</taxon>
        <taxon>Streptomyces</taxon>
    </lineage>
</organism>
<keyword evidence="2" id="KW-1185">Reference proteome</keyword>
<comment type="caution">
    <text evidence="1">The sequence shown here is derived from an EMBL/GenBank/DDBJ whole genome shotgun (WGS) entry which is preliminary data.</text>
</comment>
<reference evidence="1 2" key="1">
    <citation type="submission" date="2024-06" db="EMBL/GenBank/DDBJ databases">
        <title>The Natural Products Discovery Center: Release of the First 8490 Sequenced Strains for Exploring Actinobacteria Biosynthetic Diversity.</title>
        <authorList>
            <person name="Kalkreuter E."/>
            <person name="Kautsar S.A."/>
            <person name="Yang D."/>
            <person name="Bader C.D."/>
            <person name="Teijaro C.N."/>
            <person name="Fluegel L."/>
            <person name="Davis C.M."/>
            <person name="Simpson J.R."/>
            <person name="Lauterbach L."/>
            <person name="Steele A.D."/>
            <person name="Gui C."/>
            <person name="Meng S."/>
            <person name="Li G."/>
            <person name="Viehrig K."/>
            <person name="Ye F."/>
            <person name="Su P."/>
            <person name="Kiefer A.F."/>
            <person name="Nichols A."/>
            <person name="Cepeda A.J."/>
            <person name="Yan W."/>
            <person name="Fan B."/>
            <person name="Jiang Y."/>
            <person name="Adhikari A."/>
            <person name="Zheng C.-J."/>
            <person name="Schuster L."/>
            <person name="Cowan T.M."/>
            <person name="Smanski M.J."/>
            <person name="Chevrette M.G."/>
            <person name="De Carvalho L.P.S."/>
            <person name="Shen B."/>
        </authorList>
    </citation>
    <scope>NUCLEOTIDE SEQUENCE [LARGE SCALE GENOMIC DNA]</scope>
    <source>
        <strain evidence="1 2">NPDC048274</strain>
    </source>
</reference>
<dbReference type="EMBL" id="JBEZLS010000010">
    <property type="protein sequence ID" value="MEU9352398.1"/>
    <property type="molecule type" value="Genomic_DNA"/>
</dbReference>
<name>A0ABV3E5H1_9ACTN</name>
<dbReference type="RefSeq" id="WP_359980548.1">
    <property type="nucleotide sequence ID" value="NZ_JBEZLS010000010.1"/>
</dbReference>